<dbReference type="AlphaFoldDB" id="A0AAV5WW44"/>
<dbReference type="EMBL" id="BTSY01000006">
    <property type="protein sequence ID" value="GMT34913.1"/>
    <property type="molecule type" value="Genomic_DNA"/>
</dbReference>
<proteinExistence type="predicted"/>
<evidence type="ECO:0000313" key="1">
    <source>
        <dbReference type="EMBL" id="GMT34913.1"/>
    </source>
</evidence>
<accession>A0AAV5WW44</accession>
<dbReference type="Proteomes" id="UP001432322">
    <property type="component" value="Unassembled WGS sequence"/>
</dbReference>
<comment type="caution">
    <text evidence="1">The sequence shown here is derived from an EMBL/GenBank/DDBJ whole genome shotgun (WGS) entry which is preliminary data.</text>
</comment>
<organism evidence="1 2">
    <name type="scientific">Pristionchus fissidentatus</name>
    <dbReference type="NCBI Taxonomy" id="1538716"/>
    <lineage>
        <taxon>Eukaryota</taxon>
        <taxon>Metazoa</taxon>
        <taxon>Ecdysozoa</taxon>
        <taxon>Nematoda</taxon>
        <taxon>Chromadorea</taxon>
        <taxon>Rhabditida</taxon>
        <taxon>Rhabditina</taxon>
        <taxon>Diplogasteromorpha</taxon>
        <taxon>Diplogasteroidea</taxon>
        <taxon>Neodiplogasteridae</taxon>
        <taxon>Pristionchus</taxon>
    </lineage>
</organism>
<gene>
    <name evidence="1" type="ORF">PFISCL1PPCAC_26210</name>
</gene>
<keyword evidence="2" id="KW-1185">Reference proteome</keyword>
<sequence length="135" mass="15802">AASLLVCSAIQERCNEDTPECVIHNTMTDPMIIEKCMEDPIKNAVFCSRKREIVERARKRSIQDECKEDTPECVRFNTMRDPMIIEKCMEDPIKNAVFCSKKREAIRKALKKKSVDEVCAYEDAKCWKRKMHNER</sequence>
<name>A0AAV5WW44_9BILA</name>
<protein>
    <submittedName>
        <fullName evidence="1">Uncharacterized protein</fullName>
    </submittedName>
</protein>
<reference evidence="1" key="1">
    <citation type="submission" date="2023-10" db="EMBL/GenBank/DDBJ databases">
        <title>Genome assembly of Pristionchus species.</title>
        <authorList>
            <person name="Yoshida K."/>
            <person name="Sommer R.J."/>
        </authorList>
    </citation>
    <scope>NUCLEOTIDE SEQUENCE</scope>
    <source>
        <strain evidence="1">RS5133</strain>
    </source>
</reference>
<evidence type="ECO:0000313" key="2">
    <source>
        <dbReference type="Proteomes" id="UP001432322"/>
    </source>
</evidence>
<feature type="non-terminal residue" evidence="1">
    <location>
        <position position="1"/>
    </location>
</feature>